<gene>
    <name evidence="4" type="primary">LOC111434531</name>
</gene>
<sequence>MSVPLDQLQPPPSAAAIHPAQGSVGPVIAVLAVISILGFIAGMIGRVCFGRPVFGYNAQYDVEDWVEKKCASCLDGSLDPPPHLRPPPPIEAIPVSEPLGGPPNIKEGGDGDRERENLQSVAPGSGGES</sequence>
<feature type="region of interest" description="Disordered" evidence="1">
    <location>
        <begin position="76"/>
        <end position="129"/>
    </location>
</feature>
<keyword evidence="3" id="KW-1185">Reference proteome</keyword>
<dbReference type="AlphaFoldDB" id="A0A6J1ELS6"/>
<dbReference type="GeneID" id="111434531"/>
<feature type="compositionally biased region" description="Basic and acidic residues" evidence="1">
    <location>
        <begin position="107"/>
        <end position="117"/>
    </location>
</feature>
<evidence type="ECO:0000256" key="1">
    <source>
        <dbReference type="SAM" id="MobiDB-lite"/>
    </source>
</evidence>
<evidence type="ECO:0000313" key="3">
    <source>
        <dbReference type="Proteomes" id="UP000504609"/>
    </source>
</evidence>
<organism evidence="3 4">
    <name type="scientific">Cucurbita moschata</name>
    <name type="common">Winter crookneck squash</name>
    <name type="synonym">Cucurbita pepo var. moschata</name>
    <dbReference type="NCBI Taxonomy" id="3662"/>
    <lineage>
        <taxon>Eukaryota</taxon>
        <taxon>Viridiplantae</taxon>
        <taxon>Streptophyta</taxon>
        <taxon>Embryophyta</taxon>
        <taxon>Tracheophyta</taxon>
        <taxon>Spermatophyta</taxon>
        <taxon>Magnoliopsida</taxon>
        <taxon>eudicotyledons</taxon>
        <taxon>Gunneridae</taxon>
        <taxon>Pentapetalae</taxon>
        <taxon>rosids</taxon>
        <taxon>fabids</taxon>
        <taxon>Cucurbitales</taxon>
        <taxon>Cucurbitaceae</taxon>
        <taxon>Cucurbiteae</taxon>
        <taxon>Cucurbita</taxon>
    </lineage>
</organism>
<dbReference type="KEGG" id="cmos:111434531"/>
<protein>
    <submittedName>
        <fullName evidence="4">Uncharacterized protein LOC111434531</fullName>
    </submittedName>
</protein>
<dbReference type="PANTHER" id="PTHR33429:SF2">
    <property type="entry name" value="OS01G0888850 PROTEIN"/>
    <property type="match status" value="1"/>
</dbReference>
<keyword evidence="2" id="KW-0472">Membrane</keyword>
<dbReference type="Proteomes" id="UP000504609">
    <property type="component" value="Unplaced"/>
</dbReference>
<evidence type="ECO:0000256" key="2">
    <source>
        <dbReference type="SAM" id="Phobius"/>
    </source>
</evidence>
<reference evidence="4" key="1">
    <citation type="submission" date="2025-08" db="UniProtKB">
        <authorList>
            <consortium name="RefSeq"/>
        </authorList>
    </citation>
    <scope>IDENTIFICATION</scope>
    <source>
        <tissue evidence="4">Young leaves</tissue>
    </source>
</reference>
<accession>A0A6J1ELS6</accession>
<keyword evidence="2" id="KW-1133">Transmembrane helix</keyword>
<feature type="compositionally biased region" description="Pro residues" evidence="1">
    <location>
        <begin position="79"/>
        <end position="91"/>
    </location>
</feature>
<dbReference type="PANTHER" id="PTHR33429">
    <property type="entry name" value="OS02G0708000 PROTEIN-RELATED"/>
    <property type="match status" value="1"/>
</dbReference>
<name>A0A6J1ELS6_CUCMO</name>
<proteinExistence type="predicted"/>
<feature type="transmembrane region" description="Helical" evidence="2">
    <location>
        <begin position="27"/>
        <end position="49"/>
    </location>
</feature>
<evidence type="ECO:0000313" key="4">
    <source>
        <dbReference type="RefSeq" id="XP_022927713.1"/>
    </source>
</evidence>
<keyword evidence="2" id="KW-0812">Transmembrane</keyword>
<dbReference type="RefSeq" id="XP_022927713.1">
    <property type="nucleotide sequence ID" value="XM_023071945.1"/>
</dbReference>